<proteinExistence type="predicted"/>
<evidence type="ECO:0000313" key="2">
    <source>
        <dbReference type="Proteomes" id="UP000324222"/>
    </source>
</evidence>
<dbReference type="EMBL" id="VSRR010140950">
    <property type="protein sequence ID" value="MPD04413.1"/>
    <property type="molecule type" value="Genomic_DNA"/>
</dbReference>
<sequence length="66" mass="7289">MLCYVRVTLDQGTAVDLEASPPRPSRMDLTTPSTHRLTVPANANKLELYGIINYILCYGLHLGLTT</sequence>
<name>A0A5B7K758_PORTR</name>
<organism evidence="1 2">
    <name type="scientific">Portunus trituberculatus</name>
    <name type="common">Swimming crab</name>
    <name type="synonym">Neptunus trituberculatus</name>
    <dbReference type="NCBI Taxonomy" id="210409"/>
    <lineage>
        <taxon>Eukaryota</taxon>
        <taxon>Metazoa</taxon>
        <taxon>Ecdysozoa</taxon>
        <taxon>Arthropoda</taxon>
        <taxon>Crustacea</taxon>
        <taxon>Multicrustacea</taxon>
        <taxon>Malacostraca</taxon>
        <taxon>Eumalacostraca</taxon>
        <taxon>Eucarida</taxon>
        <taxon>Decapoda</taxon>
        <taxon>Pleocyemata</taxon>
        <taxon>Brachyura</taxon>
        <taxon>Eubrachyura</taxon>
        <taxon>Portunoidea</taxon>
        <taxon>Portunidae</taxon>
        <taxon>Portuninae</taxon>
        <taxon>Portunus</taxon>
    </lineage>
</organism>
<protein>
    <submittedName>
        <fullName evidence="1">Uncharacterized protein</fullName>
    </submittedName>
</protein>
<accession>A0A5B7K758</accession>
<comment type="caution">
    <text evidence="1">The sequence shown here is derived from an EMBL/GenBank/DDBJ whole genome shotgun (WGS) entry which is preliminary data.</text>
</comment>
<dbReference type="Proteomes" id="UP000324222">
    <property type="component" value="Unassembled WGS sequence"/>
</dbReference>
<evidence type="ECO:0000313" key="1">
    <source>
        <dbReference type="EMBL" id="MPD04413.1"/>
    </source>
</evidence>
<dbReference type="AlphaFoldDB" id="A0A5B7K758"/>
<keyword evidence="2" id="KW-1185">Reference proteome</keyword>
<reference evidence="1 2" key="1">
    <citation type="submission" date="2019-05" db="EMBL/GenBank/DDBJ databases">
        <title>Another draft genome of Portunus trituberculatus and its Hox gene families provides insights of decapod evolution.</title>
        <authorList>
            <person name="Jeong J.-H."/>
            <person name="Song I."/>
            <person name="Kim S."/>
            <person name="Choi T."/>
            <person name="Kim D."/>
            <person name="Ryu S."/>
            <person name="Kim W."/>
        </authorList>
    </citation>
    <scope>NUCLEOTIDE SEQUENCE [LARGE SCALE GENOMIC DNA]</scope>
    <source>
        <tissue evidence="1">Muscle</tissue>
    </source>
</reference>
<gene>
    <name evidence="1" type="ORF">E2C01_100099</name>
</gene>